<feature type="domain" description="GGDEF" evidence="3">
    <location>
        <begin position="199"/>
        <end position="331"/>
    </location>
</feature>
<dbReference type="Pfam" id="PF00990">
    <property type="entry name" value="GGDEF"/>
    <property type="match status" value="1"/>
</dbReference>
<dbReference type="EC" id="2.7.7.65" evidence="1"/>
<dbReference type="SMART" id="SM00267">
    <property type="entry name" value="GGDEF"/>
    <property type="match status" value="1"/>
</dbReference>
<dbReference type="GO" id="GO:0052621">
    <property type="term" value="F:diguanylate cyclase activity"/>
    <property type="evidence" value="ECO:0007669"/>
    <property type="project" value="UniProtKB-EC"/>
</dbReference>
<sequence>MKNRKHIGHQVVAMMDKVGAAPLSRNYHLFYCCIANSDPVIRRAVHSLGQFPSQDELDNIIDQFCPDAPDSASTIRHEKGLLKTMNDLTSQLRGEQSELLTFNKALDRVVEALVHFSEQEKITSEILLKVVSAVGQAGRHRVASGTRFMNRIDENRNEIQSLREELVKARKLANTDALTGVANRRSFDEYLATAIGKLSDITLILVDIDHFKRVNDNHGHAFGDHALKAVAAGIGRALSDGAFLARTGGEEFAIILKKMSVPDATRLAERVRQAIEKLKIRSGGHEINVTVSLGIAAAETTSTTGKLYESADAALYRSKSTGRNRVTWYEPYNADESLGRYKMYASDLT</sequence>
<dbReference type="PANTHER" id="PTHR45138:SF9">
    <property type="entry name" value="DIGUANYLATE CYCLASE DGCM-RELATED"/>
    <property type="match status" value="1"/>
</dbReference>
<dbReference type="Proteomes" id="UP001255601">
    <property type="component" value="Unassembled WGS sequence"/>
</dbReference>
<dbReference type="InterPro" id="IPR043128">
    <property type="entry name" value="Rev_trsase/Diguanyl_cyclase"/>
</dbReference>
<dbReference type="Gene3D" id="3.30.70.270">
    <property type="match status" value="1"/>
</dbReference>
<reference evidence="4" key="1">
    <citation type="submission" date="2023-08" db="EMBL/GenBank/DDBJ databases">
        <title>Functional and genomic diversity of the sorghum phyllosphere microbiome.</title>
        <authorList>
            <person name="Shade A."/>
        </authorList>
    </citation>
    <scope>NUCLEOTIDE SEQUENCE</scope>
    <source>
        <strain evidence="4">SORGH_AS_0974</strain>
    </source>
</reference>
<keyword evidence="4" id="KW-0808">Transferase</keyword>
<organism evidence="4 5">
    <name type="scientific">Agrobacterium larrymoorei</name>
    <dbReference type="NCBI Taxonomy" id="160699"/>
    <lineage>
        <taxon>Bacteria</taxon>
        <taxon>Pseudomonadati</taxon>
        <taxon>Pseudomonadota</taxon>
        <taxon>Alphaproteobacteria</taxon>
        <taxon>Hyphomicrobiales</taxon>
        <taxon>Rhizobiaceae</taxon>
        <taxon>Rhizobium/Agrobacterium group</taxon>
        <taxon>Agrobacterium</taxon>
    </lineage>
</organism>
<evidence type="ECO:0000256" key="2">
    <source>
        <dbReference type="ARBA" id="ARBA00034247"/>
    </source>
</evidence>
<dbReference type="CDD" id="cd01949">
    <property type="entry name" value="GGDEF"/>
    <property type="match status" value="1"/>
</dbReference>
<proteinExistence type="predicted"/>
<evidence type="ECO:0000256" key="1">
    <source>
        <dbReference type="ARBA" id="ARBA00012528"/>
    </source>
</evidence>
<dbReference type="RefSeq" id="WP_309769872.1">
    <property type="nucleotide sequence ID" value="NZ_JAVIZC010000001.1"/>
</dbReference>
<gene>
    <name evidence="4" type="ORF">QE369_001073</name>
</gene>
<evidence type="ECO:0000313" key="5">
    <source>
        <dbReference type="Proteomes" id="UP001255601"/>
    </source>
</evidence>
<dbReference type="PROSITE" id="PS50887">
    <property type="entry name" value="GGDEF"/>
    <property type="match status" value="1"/>
</dbReference>
<comment type="caution">
    <text evidence="4">The sequence shown here is derived from an EMBL/GenBank/DDBJ whole genome shotgun (WGS) entry which is preliminary data.</text>
</comment>
<name>A0AAJ2BJP7_9HYPH</name>
<dbReference type="InterPro" id="IPR029787">
    <property type="entry name" value="Nucleotide_cyclase"/>
</dbReference>
<keyword evidence="4" id="KW-0548">Nucleotidyltransferase</keyword>
<dbReference type="SUPFAM" id="SSF55073">
    <property type="entry name" value="Nucleotide cyclase"/>
    <property type="match status" value="1"/>
</dbReference>
<protein>
    <recommendedName>
        <fullName evidence="1">diguanylate cyclase</fullName>
        <ecNumber evidence="1">2.7.7.65</ecNumber>
    </recommendedName>
</protein>
<accession>A0AAJ2BJP7</accession>
<dbReference type="InterPro" id="IPR050469">
    <property type="entry name" value="Diguanylate_Cyclase"/>
</dbReference>
<evidence type="ECO:0000313" key="4">
    <source>
        <dbReference type="EMBL" id="MDR6100895.1"/>
    </source>
</evidence>
<evidence type="ECO:0000259" key="3">
    <source>
        <dbReference type="PROSITE" id="PS50887"/>
    </source>
</evidence>
<dbReference type="AlphaFoldDB" id="A0AAJ2BJP7"/>
<dbReference type="InterPro" id="IPR000160">
    <property type="entry name" value="GGDEF_dom"/>
</dbReference>
<dbReference type="PANTHER" id="PTHR45138">
    <property type="entry name" value="REGULATORY COMPONENTS OF SENSORY TRANSDUCTION SYSTEM"/>
    <property type="match status" value="1"/>
</dbReference>
<dbReference type="EMBL" id="JAVIZC010000001">
    <property type="protein sequence ID" value="MDR6100895.1"/>
    <property type="molecule type" value="Genomic_DNA"/>
</dbReference>
<comment type="catalytic activity">
    <reaction evidence="2">
        <text>2 GTP = 3',3'-c-di-GMP + 2 diphosphate</text>
        <dbReference type="Rhea" id="RHEA:24898"/>
        <dbReference type="ChEBI" id="CHEBI:33019"/>
        <dbReference type="ChEBI" id="CHEBI:37565"/>
        <dbReference type="ChEBI" id="CHEBI:58805"/>
        <dbReference type="EC" id="2.7.7.65"/>
    </reaction>
</comment>
<dbReference type="FunFam" id="3.30.70.270:FF:000001">
    <property type="entry name" value="Diguanylate cyclase domain protein"/>
    <property type="match status" value="1"/>
</dbReference>
<dbReference type="NCBIfam" id="TIGR00254">
    <property type="entry name" value="GGDEF"/>
    <property type="match status" value="1"/>
</dbReference>